<organism evidence="3 4">
    <name type="scientific">Salipiger mangrovisoli</name>
    <dbReference type="NCBI Taxonomy" id="2865933"/>
    <lineage>
        <taxon>Bacteria</taxon>
        <taxon>Pseudomonadati</taxon>
        <taxon>Pseudomonadota</taxon>
        <taxon>Alphaproteobacteria</taxon>
        <taxon>Rhodobacterales</taxon>
        <taxon>Roseobacteraceae</taxon>
        <taxon>Salipiger</taxon>
    </lineage>
</organism>
<dbReference type="EMBL" id="JADFFK010000022">
    <property type="protein sequence ID" value="MBE9639797.1"/>
    <property type="molecule type" value="Genomic_DNA"/>
</dbReference>
<keyword evidence="4" id="KW-1185">Reference proteome</keyword>
<feature type="domain" description="SMP-30/Gluconolactonase/LRE-like region" evidence="2">
    <location>
        <begin position="15"/>
        <end position="254"/>
    </location>
</feature>
<dbReference type="InterPro" id="IPR013658">
    <property type="entry name" value="SGL"/>
</dbReference>
<dbReference type="Pfam" id="PF08450">
    <property type="entry name" value="SGL"/>
    <property type="match status" value="1"/>
</dbReference>
<dbReference type="Gene3D" id="2.120.10.30">
    <property type="entry name" value="TolB, C-terminal domain"/>
    <property type="match status" value="1"/>
</dbReference>
<dbReference type="PRINTS" id="PR01790">
    <property type="entry name" value="SMP30FAMILY"/>
</dbReference>
<dbReference type="SUPFAM" id="SSF63829">
    <property type="entry name" value="Calcium-dependent phosphotriesterase"/>
    <property type="match status" value="1"/>
</dbReference>
<dbReference type="Proteomes" id="UP000607796">
    <property type="component" value="Unassembled WGS sequence"/>
</dbReference>
<name>A0ABR9X8M3_9RHOB</name>
<comment type="caution">
    <text evidence="3">The sequence shown here is derived from an EMBL/GenBank/DDBJ whole genome shotgun (WGS) entry which is preliminary data.</text>
</comment>
<accession>A0ABR9X8M3</accession>
<dbReference type="PANTHER" id="PTHR10907:SF47">
    <property type="entry name" value="REGUCALCIN"/>
    <property type="match status" value="1"/>
</dbReference>
<evidence type="ECO:0000259" key="2">
    <source>
        <dbReference type="Pfam" id="PF08450"/>
    </source>
</evidence>
<evidence type="ECO:0000313" key="3">
    <source>
        <dbReference type="EMBL" id="MBE9639797.1"/>
    </source>
</evidence>
<proteinExistence type="inferred from homology"/>
<protein>
    <submittedName>
        <fullName evidence="3">SMP-30/gluconolactonase/LRE family protein</fullName>
    </submittedName>
</protein>
<comment type="similarity">
    <text evidence="1">Belongs to the SMP-30/CGR1 family.</text>
</comment>
<gene>
    <name evidence="3" type="ORF">IQ782_23360</name>
</gene>
<dbReference type="PANTHER" id="PTHR10907">
    <property type="entry name" value="REGUCALCIN"/>
    <property type="match status" value="1"/>
</dbReference>
<dbReference type="InterPro" id="IPR005511">
    <property type="entry name" value="SMP-30"/>
</dbReference>
<reference evidence="3 4" key="1">
    <citation type="journal article" date="2021" name="Int. J. Syst. Evol. Microbiol.">
        <title>Salipiger mangrovisoli sp. nov., isolated from mangrove soil and the proposal for the reclassification of Paraphaeobacter pallidus as Salipiger pallidus comb. nov.</title>
        <authorList>
            <person name="Du J."/>
            <person name="Liu Y."/>
            <person name="Pei T."/>
            <person name="Deng M.R."/>
            <person name="Zhu H."/>
        </authorList>
    </citation>
    <scope>NUCLEOTIDE SEQUENCE [LARGE SCALE GENOMIC DNA]</scope>
    <source>
        <strain evidence="3 4">6D45A</strain>
    </source>
</reference>
<evidence type="ECO:0000313" key="4">
    <source>
        <dbReference type="Proteomes" id="UP000607796"/>
    </source>
</evidence>
<sequence>MSEAVTALDHPRCELGEGPTYDPHTDTAWWFDITGRALHEYSFSQGLSRVHALPFAASALARVDARRQALFTETGLVLRDVASGALTPLQAIEADDPETRSNDARVHPCGAMWLGTMGWDAQPGAGMIWHYRAGVLTRLFDGITITNAICFSPDGALGYFADTAKGTIFRVPLDRATGLPTGAPQIWRDRFDGGPDGAVVDAEGCLWVAVWGSASVVRYSPEGVDVARIGLPASQPSCPAFVGPKADRLLITTAALGLDRGGEADGLTHLAPLAVPGLQAPDLII</sequence>
<dbReference type="InterPro" id="IPR011042">
    <property type="entry name" value="6-blade_b-propeller_TolB-like"/>
</dbReference>
<dbReference type="RefSeq" id="WP_194137079.1">
    <property type="nucleotide sequence ID" value="NZ_JADFFK010000022.1"/>
</dbReference>
<evidence type="ECO:0000256" key="1">
    <source>
        <dbReference type="ARBA" id="ARBA00008853"/>
    </source>
</evidence>